<evidence type="ECO:0000259" key="1">
    <source>
        <dbReference type="Pfam" id="PF13976"/>
    </source>
</evidence>
<sequence length="404" mass="45528">RNNSVFRSFFKKQKLTGPNFIDWYRQLRLVLSIEDKENYLEHPIPVAPVAAPGQQVPPAALAAHATWVKGQKEVDVLMLLTMDLEIKRSLAHLGKGKMGNASNNALFASKPKTPPPPKKITLQRTQFATNVVKLGIGEGTGLRGSKKLKPGALSLYVGDGHRIAVETIGTFHLEHPSGLVIVLNNYHYAPSITRGVISVSCLFDDGFVNRFDDNNVISVSCLFDDGFVNRFDDNNVISVSENNLVYFKAIPRDGIYEIDMSCSNTNDSSMYVITKKRAKIDLDSSLLWHYRLGHISKKRIKKLKHDGLLNSIDIESLGKGEYMSQEFLDHLKKHGIIAHRTPPYTPQHNEVSERRNRTLLDMVQWDYALETAARILNMVPTKKVDKTPYEIWHGQAPKLSYLKI</sequence>
<reference evidence="2" key="1">
    <citation type="journal article" date="2019" name="Sci. Rep.">
        <title>Draft genome of Tanacetum cinerariifolium, the natural source of mosquito coil.</title>
        <authorList>
            <person name="Yamashiro T."/>
            <person name="Shiraishi A."/>
            <person name="Satake H."/>
            <person name="Nakayama K."/>
        </authorList>
    </citation>
    <scope>NUCLEOTIDE SEQUENCE</scope>
</reference>
<feature type="domain" description="GAG-pre-integrase" evidence="1">
    <location>
        <begin position="255"/>
        <end position="316"/>
    </location>
</feature>
<accession>A0A6L2JWA2</accession>
<dbReference type="InterPro" id="IPR025724">
    <property type="entry name" value="GAG-pre-integrase_dom"/>
</dbReference>
<comment type="caution">
    <text evidence="2">The sequence shown here is derived from an EMBL/GenBank/DDBJ whole genome shotgun (WGS) entry which is preliminary data.</text>
</comment>
<feature type="non-terminal residue" evidence="2">
    <location>
        <position position="1"/>
    </location>
</feature>
<name>A0A6L2JWA2_TANCI</name>
<dbReference type="InterPro" id="IPR036397">
    <property type="entry name" value="RNaseH_sf"/>
</dbReference>
<dbReference type="GO" id="GO:0003676">
    <property type="term" value="F:nucleic acid binding"/>
    <property type="evidence" value="ECO:0007669"/>
    <property type="project" value="InterPro"/>
</dbReference>
<dbReference type="AlphaFoldDB" id="A0A6L2JWA2"/>
<dbReference type="EMBL" id="BKCJ010001266">
    <property type="protein sequence ID" value="GEU40155.1"/>
    <property type="molecule type" value="Genomic_DNA"/>
</dbReference>
<protein>
    <submittedName>
        <fullName evidence="2">Zinc finger, CCHC-type</fullName>
    </submittedName>
</protein>
<dbReference type="InterPro" id="IPR012337">
    <property type="entry name" value="RNaseH-like_sf"/>
</dbReference>
<dbReference type="PANTHER" id="PTHR42648:SF27">
    <property type="entry name" value="RNA-DIRECTED DNA POLYMERASE"/>
    <property type="match status" value="1"/>
</dbReference>
<evidence type="ECO:0000313" key="2">
    <source>
        <dbReference type="EMBL" id="GEU40155.1"/>
    </source>
</evidence>
<dbReference type="Gene3D" id="3.30.420.10">
    <property type="entry name" value="Ribonuclease H-like superfamily/Ribonuclease H"/>
    <property type="match status" value="1"/>
</dbReference>
<dbReference type="InterPro" id="IPR039537">
    <property type="entry name" value="Retrotran_Ty1/copia-like"/>
</dbReference>
<dbReference type="PANTHER" id="PTHR42648">
    <property type="entry name" value="TRANSPOSASE, PUTATIVE-RELATED"/>
    <property type="match status" value="1"/>
</dbReference>
<organism evidence="2">
    <name type="scientific">Tanacetum cinerariifolium</name>
    <name type="common">Dalmatian daisy</name>
    <name type="synonym">Chrysanthemum cinerariifolium</name>
    <dbReference type="NCBI Taxonomy" id="118510"/>
    <lineage>
        <taxon>Eukaryota</taxon>
        <taxon>Viridiplantae</taxon>
        <taxon>Streptophyta</taxon>
        <taxon>Embryophyta</taxon>
        <taxon>Tracheophyta</taxon>
        <taxon>Spermatophyta</taxon>
        <taxon>Magnoliopsida</taxon>
        <taxon>eudicotyledons</taxon>
        <taxon>Gunneridae</taxon>
        <taxon>Pentapetalae</taxon>
        <taxon>asterids</taxon>
        <taxon>campanulids</taxon>
        <taxon>Asterales</taxon>
        <taxon>Asteraceae</taxon>
        <taxon>Asteroideae</taxon>
        <taxon>Anthemideae</taxon>
        <taxon>Anthemidinae</taxon>
        <taxon>Tanacetum</taxon>
    </lineage>
</organism>
<proteinExistence type="predicted"/>
<dbReference type="Pfam" id="PF13976">
    <property type="entry name" value="gag_pre-integrs"/>
    <property type="match status" value="1"/>
</dbReference>
<gene>
    <name evidence="2" type="ORF">Tci_012133</name>
</gene>
<dbReference type="SUPFAM" id="SSF53098">
    <property type="entry name" value="Ribonuclease H-like"/>
    <property type="match status" value="1"/>
</dbReference>